<keyword evidence="2" id="KW-1185">Reference proteome</keyword>
<comment type="caution">
    <text evidence="1">The sequence shown here is derived from an EMBL/GenBank/DDBJ whole genome shotgun (WGS) entry which is preliminary data.</text>
</comment>
<sequence length="95" mass="11033">MKNLLQLLKIIDKITRSQKRISKIEISAKTKGTIQKNFKIQKNSSNPKTFTIIITNSLKSRSKSIFQTFVIKLTTITNILIIFQKSINQLSYYVR</sequence>
<dbReference type="EMBL" id="CAJJDO010000032">
    <property type="protein sequence ID" value="CAD8158973.1"/>
    <property type="molecule type" value="Genomic_DNA"/>
</dbReference>
<accession>A0A8S1U4G2</accession>
<evidence type="ECO:0000313" key="1">
    <source>
        <dbReference type="EMBL" id="CAD8158973.1"/>
    </source>
</evidence>
<proteinExistence type="predicted"/>
<protein>
    <submittedName>
        <fullName evidence="1">Uncharacterized protein</fullName>
    </submittedName>
</protein>
<evidence type="ECO:0000313" key="2">
    <source>
        <dbReference type="Proteomes" id="UP000689195"/>
    </source>
</evidence>
<dbReference type="Proteomes" id="UP000689195">
    <property type="component" value="Unassembled WGS sequence"/>
</dbReference>
<dbReference type="AlphaFoldDB" id="A0A8S1U4G2"/>
<gene>
    <name evidence="1" type="ORF">PPENT_87.1.T0320251</name>
</gene>
<reference evidence="1" key="1">
    <citation type="submission" date="2021-01" db="EMBL/GenBank/DDBJ databases">
        <authorList>
            <consortium name="Genoscope - CEA"/>
            <person name="William W."/>
        </authorList>
    </citation>
    <scope>NUCLEOTIDE SEQUENCE</scope>
</reference>
<organism evidence="1 2">
    <name type="scientific">Paramecium pentaurelia</name>
    <dbReference type="NCBI Taxonomy" id="43138"/>
    <lineage>
        <taxon>Eukaryota</taxon>
        <taxon>Sar</taxon>
        <taxon>Alveolata</taxon>
        <taxon>Ciliophora</taxon>
        <taxon>Intramacronucleata</taxon>
        <taxon>Oligohymenophorea</taxon>
        <taxon>Peniculida</taxon>
        <taxon>Parameciidae</taxon>
        <taxon>Paramecium</taxon>
    </lineage>
</organism>
<name>A0A8S1U4G2_9CILI</name>